<reference evidence="9" key="1">
    <citation type="submission" date="2016-11" db="EMBL/GenBank/DDBJ databases">
        <title>The genome of Nicotiana attenuata.</title>
        <authorList>
            <person name="Xu S."/>
            <person name="Brockmoeller T."/>
            <person name="Gaquerel E."/>
            <person name="Navarro A."/>
            <person name="Kuhl H."/>
            <person name="Gase K."/>
            <person name="Ling Z."/>
            <person name="Zhou W."/>
            <person name="Kreitzer C."/>
            <person name="Stanke M."/>
            <person name="Tang H."/>
            <person name="Lyons E."/>
            <person name="Pandey P."/>
            <person name="Pandey S.P."/>
            <person name="Timmermann B."/>
            <person name="Baldwin I.T."/>
        </authorList>
    </citation>
    <scope>NUCLEOTIDE SEQUENCE [LARGE SCALE GENOMIC DNA]</scope>
    <source>
        <strain evidence="9">UT</strain>
    </source>
</reference>
<evidence type="ECO:0000313" key="9">
    <source>
        <dbReference type="EMBL" id="OIT07816.1"/>
    </source>
</evidence>
<gene>
    <name evidence="9" type="ORF">A4A49_29405</name>
</gene>
<evidence type="ECO:0000256" key="6">
    <source>
        <dbReference type="ARBA" id="ARBA00023136"/>
    </source>
</evidence>
<evidence type="ECO:0000256" key="8">
    <source>
        <dbReference type="SAM" id="MobiDB-lite"/>
    </source>
</evidence>
<dbReference type="KEGG" id="nau:109240683"/>
<dbReference type="Proteomes" id="UP000187609">
    <property type="component" value="Unassembled WGS sequence"/>
</dbReference>
<accession>A0A1J6J580</accession>
<evidence type="ECO:0000256" key="1">
    <source>
        <dbReference type="ARBA" id="ARBA00002501"/>
    </source>
</evidence>
<keyword evidence="6 7" id="KW-0472">Membrane</keyword>
<comment type="caution">
    <text evidence="9">The sequence shown here is derived from an EMBL/GenBank/DDBJ whole genome shotgun (WGS) entry which is preliminary data.</text>
</comment>
<evidence type="ECO:0000313" key="10">
    <source>
        <dbReference type="Proteomes" id="UP000187609"/>
    </source>
</evidence>
<feature type="region of interest" description="Disordered" evidence="8">
    <location>
        <begin position="1"/>
        <end position="26"/>
    </location>
</feature>
<keyword evidence="5 7" id="KW-1133">Transmembrane helix</keyword>
<protein>
    <recommendedName>
        <fullName evidence="7">PRA1 family protein</fullName>
    </recommendedName>
</protein>
<dbReference type="InterPro" id="IPR004895">
    <property type="entry name" value="Prenylated_rab_accept_PRA1"/>
</dbReference>
<evidence type="ECO:0000256" key="3">
    <source>
        <dbReference type="ARBA" id="ARBA00006483"/>
    </source>
</evidence>
<dbReference type="PANTHER" id="PTHR38519:SF3">
    <property type="entry name" value="PRA1 FAMILY PROTEIN"/>
    <property type="match status" value="1"/>
</dbReference>
<keyword evidence="7" id="KW-0813">Transport</keyword>
<evidence type="ECO:0000256" key="4">
    <source>
        <dbReference type="ARBA" id="ARBA00022692"/>
    </source>
</evidence>
<feature type="transmembrane region" description="Helical" evidence="7">
    <location>
        <begin position="66"/>
        <end position="83"/>
    </location>
</feature>
<comment type="function">
    <text evidence="1 7">May be involved in both secretory and endocytic intracellular trafficking in the endosomal/prevacuolar compartments.</text>
</comment>
<dbReference type="OMA" id="YGTMQRP"/>
<dbReference type="GO" id="GO:0005783">
    <property type="term" value="C:endoplasmic reticulum"/>
    <property type="evidence" value="ECO:0007669"/>
    <property type="project" value="UniProtKB-ARBA"/>
</dbReference>
<dbReference type="AlphaFoldDB" id="A0A1J6J580"/>
<dbReference type="GO" id="GO:0016020">
    <property type="term" value="C:membrane"/>
    <property type="evidence" value="ECO:0007669"/>
    <property type="project" value="UniProtKB-SubCell"/>
</dbReference>
<feature type="compositionally biased region" description="Polar residues" evidence="8">
    <location>
        <begin position="10"/>
        <end position="24"/>
    </location>
</feature>
<dbReference type="OrthoDB" id="690149at2759"/>
<evidence type="ECO:0000256" key="7">
    <source>
        <dbReference type="RuleBase" id="RU363107"/>
    </source>
</evidence>
<dbReference type="GO" id="GO:0016192">
    <property type="term" value="P:vesicle-mediated transport"/>
    <property type="evidence" value="ECO:0007669"/>
    <property type="project" value="UniProtKB-ARBA"/>
</dbReference>
<dbReference type="Pfam" id="PF03208">
    <property type="entry name" value="PRA1"/>
    <property type="match status" value="1"/>
</dbReference>
<keyword evidence="10" id="KW-1185">Reference proteome</keyword>
<comment type="similarity">
    <text evidence="3 7">Belongs to the PRA1 family.</text>
</comment>
<evidence type="ECO:0000256" key="5">
    <source>
        <dbReference type="ARBA" id="ARBA00022989"/>
    </source>
</evidence>
<feature type="transmembrane region" description="Helical" evidence="7">
    <location>
        <begin position="147"/>
        <end position="169"/>
    </location>
</feature>
<dbReference type="EMBL" id="MJEQ01037183">
    <property type="protein sequence ID" value="OIT07816.1"/>
    <property type="molecule type" value="Genomic_DNA"/>
</dbReference>
<comment type="subcellular location">
    <subcellularLocation>
        <location evidence="2 7">Membrane</location>
        <topology evidence="2 7">Multi-pass membrane protein</topology>
    </subcellularLocation>
</comment>
<dbReference type="PANTHER" id="PTHR38519">
    <property type="entry name" value="PRA1 FAMILY PROTEIN"/>
    <property type="match status" value="1"/>
</dbReference>
<proteinExistence type="inferred from homology"/>
<name>A0A1J6J580_NICAT</name>
<sequence length="189" mass="21110">MASYGPVQRPSATSADPPSETQPYESKESSNLEKYQPYFFQITCPFSIPSTPESAAARIIRNLGKFGLYYAEFVWIVLFIALIPERKVSLVYLVAMKEVTILYLLLLRAVANTVLFRWLFVFDTKPIVLPLLAIGTSFALIFTHAGIHLLITLAATLPIVLAHSVLWIAEDYGLNEEITQESVPLICTV</sequence>
<evidence type="ECO:0000256" key="2">
    <source>
        <dbReference type="ARBA" id="ARBA00004141"/>
    </source>
</evidence>
<feature type="transmembrane region" description="Helical" evidence="7">
    <location>
        <begin position="118"/>
        <end position="141"/>
    </location>
</feature>
<dbReference type="Gramene" id="OIT07816">
    <property type="protein sequence ID" value="OIT07816"/>
    <property type="gene ID" value="A4A49_29405"/>
</dbReference>
<keyword evidence="4 7" id="KW-0812">Transmembrane</keyword>
<organism evidence="9 10">
    <name type="scientific">Nicotiana attenuata</name>
    <name type="common">Coyote tobacco</name>
    <dbReference type="NCBI Taxonomy" id="49451"/>
    <lineage>
        <taxon>Eukaryota</taxon>
        <taxon>Viridiplantae</taxon>
        <taxon>Streptophyta</taxon>
        <taxon>Embryophyta</taxon>
        <taxon>Tracheophyta</taxon>
        <taxon>Spermatophyta</taxon>
        <taxon>Magnoliopsida</taxon>
        <taxon>eudicotyledons</taxon>
        <taxon>Gunneridae</taxon>
        <taxon>Pentapetalae</taxon>
        <taxon>asterids</taxon>
        <taxon>lamiids</taxon>
        <taxon>Solanales</taxon>
        <taxon>Solanaceae</taxon>
        <taxon>Nicotianoideae</taxon>
        <taxon>Nicotianeae</taxon>
        <taxon>Nicotiana</taxon>
    </lineage>
</organism>